<keyword evidence="3" id="KW-1185">Reference proteome</keyword>
<dbReference type="KEGG" id="cku:UL82_02855"/>
<keyword evidence="2" id="KW-0032">Aminotransferase</keyword>
<keyword evidence="2" id="KW-0808">Transferase</keyword>
<evidence type="ECO:0000256" key="1">
    <source>
        <dbReference type="ARBA" id="ARBA00009320"/>
    </source>
</evidence>
<comment type="similarity">
    <text evidence="1">Belongs to the class-IV pyridoxal-phosphate-dependent aminotransferase family.</text>
</comment>
<evidence type="ECO:0000313" key="3">
    <source>
        <dbReference type="Proteomes" id="UP000033457"/>
    </source>
</evidence>
<dbReference type="InterPro" id="IPR050571">
    <property type="entry name" value="Class-IV_PLP-Dep_Aminotrnsfr"/>
</dbReference>
<organism evidence="2 3">
    <name type="scientific">Corynebacterium kutscheri</name>
    <dbReference type="NCBI Taxonomy" id="35755"/>
    <lineage>
        <taxon>Bacteria</taxon>
        <taxon>Bacillati</taxon>
        <taxon>Actinomycetota</taxon>
        <taxon>Actinomycetes</taxon>
        <taxon>Mycobacteriales</taxon>
        <taxon>Corynebacteriaceae</taxon>
        <taxon>Corynebacterium</taxon>
    </lineage>
</organism>
<dbReference type="STRING" id="35755.UL82_02855"/>
<dbReference type="GO" id="GO:0008696">
    <property type="term" value="F:4-amino-4-deoxychorismate lyase activity"/>
    <property type="evidence" value="ECO:0007669"/>
    <property type="project" value="UniProtKB-EC"/>
</dbReference>
<accession>A0A0F6QZL4</accession>
<name>A0A0F6QZL4_9CORY</name>
<dbReference type="OrthoDB" id="3199344at2"/>
<dbReference type="GO" id="GO:0005829">
    <property type="term" value="C:cytosol"/>
    <property type="evidence" value="ECO:0007669"/>
    <property type="project" value="TreeGrafter"/>
</dbReference>
<dbReference type="Pfam" id="PF01063">
    <property type="entry name" value="Aminotran_4"/>
    <property type="match status" value="1"/>
</dbReference>
<dbReference type="AlphaFoldDB" id="A0A0F6QZL4"/>
<dbReference type="PANTHER" id="PTHR42743">
    <property type="entry name" value="AMINO-ACID AMINOTRANSFERASE"/>
    <property type="match status" value="1"/>
</dbReference>
<dbReference type="RefSeq" id="WP_046438925.1">
    <property type="nucleotide sequence ID" value="NZ_CP011312.1"/>
</dbReference>
<proteinExistence type="inferred from homology"/>
<dbReference type="PANTHER" id="PTHR42743:SF11">
    <property type="entry name" value="AMINODEOXYCHORISMATE LYASE"/>
    <property type="match status" value="1"/>
</dbReference>
<dbReference type="EC" id="4.1.3.38" evidence="2"/>
<reference evidence="2 3" key="1">
    <citation type="journal article" date="2015" name="Genome Announc.">
        <title>Complete Genome Sequence of Corynebacterium kutscheri DSM 20755, a Corynebacterial Type Strain with Remarkably Low G+C Content of Chromosomal DNA.</title>
        <authorList>
            <person name="Ruckert C."/>
            <person name="Albersmeier A."/>
            <person name="Winkler A."/>
            <person name="Tauch A."/>
        </authorList>
    </citation>
    <scope>NUCLEOTIDE SEQUENCE [LARGE SCALE GENOMIC DNA]</scope>
    <source>
        <strain evidence="2 3">DSM 20755</strain>
    </source>
</reference>
<dbReference type="HOGENOM" id="CLU_020844_1_0_11"/>
<dbReference type="EMBL" id="CP011312">
    <property type="protein sequence ID" value="AKE40795.1"/>
    <property type="molecule type" value="Genomic_DNA"/>
</dbReference>
<dbReference type="Gene3D" id="3.30.470.10">
    <property type="match status" value="1"/>
</dbReference>
<gene>
    <name evidence="2" type="ORF">UL82_02855</name>
</gene>
<dbReference type="InterPro" id="IPR036038">
    <property type="entry name" value="Aminotransferase-like"/>
</dbReference>
<dbReference type="GO" id="GO:0046394">
    <property type="term" value="P:carboxylic acid biosynthetic process"/>
    <property type="evidence" value="ECO:0007669"/>
    <property type="project" value="UniProtKB-ARBA"/>
</dbReference>
<dbReference type="InterPro" id="IPR001544">
    <property type="entry name" value="Aminotrans_IV"/>
</dbReference>
<dbReference type="Proteomes" id="UP000033457">
    <property type="component" value="Chromosome"/>
</dbReference>
<protein>
    <submittedName>
        <fullName evidence="2">Branched-chain amino acid aminotransferase/4-amino-4-deoxychorismate lyase</fullName>
        <ecNumber evidence="2">4.1.3.38</ecNumber>
    </submittedName>
</protein>
<dbReference type="NCBIfam" id="NF005886">
    <property type="entry name" value="PRK07849.1-1"/>
    <property type="match status" value="1"/>
</dbReference>
<evidence type="ECO:0000313" key="2">
    <source>
        <dbReference type="EMBL" id="AKE40795.1"/>
    </source>
</evidence>
<keyword evidence="2" id="KW-0456">Lyase</keyword>
<dbReference type="InterPro" id="IPR043131">
    <property type="entry name" value="BCAT-like_N"/>
</dbReference>
<dbReference type="SUPFAM" id="SSF56752">
    <property type="entry name" value="D-aminoacid aminotransferase-like PLP-dependent enzymes"/>
    <property type="match status" value="1"/>
</dbReference>
<dbReference type="Gene3D" id="3.20.10.10">
    <property type="entry name" value="D-amino Acid Aminotransferase, subunit A, domain 2"/>
    <property type="match status" value="1"/>
</dbReference>
<dbReference type="GO" id="GO:0008483">
    <property type="term" value="F:transaminase activity"/>
    <property type="evidence" value="ECO:0007669"/>
    <property type="project" value="UniProtKB-KW"/>
</dbReference>
<dbReference type="InterPro" id="IPR043132">
    <property type="entry name" value="BCAT-like_C"/>
</dbReference>
<sequence>MANPQEKAKVAPIIIAIEPFGGSLRNHMPQLPLIFFDDAAVTRGDGIFETILLHDGQPINLDQHMQRFQHSARLLDLPEPSQHVWLRATEEAVRQWSALSHEDATCTWAYTRGRVSTGIPSAWLTVSALDTKIYQQREHGLSVITSPRGYSIDTTLASSLAEQQTAPWLAIGAKTLSYAANMAAQRYAIAHGFDDVIYVDGDRVLEATTASVITVRGKKIRTPLAKNGDIMTGTSQAAIFSYAEKHGWNCKLKELDLDYCLNKADSVWLVSSVRGPVRVKRINDKKLPKPDNETAVRTLLNTAIMQA</sequence>